<keyword evidence="4 6" id="KW-0472">Membrane</keyword>
<feature type="transmembrane region" description="Helical" evidence="6">
    <location>
        <begin position="281"/>
        <end position="308"/>
    </location>
</feature>
<dbReference type="InterPro" id="IPR017452">
    <property type="entry name" value="GPCR_Rhodpsn_7TM"/>
</dbReference>
<feature type="transmembrane region" description="Helical" evidence="6">
    <location>
        <begin position="487"/>
        <end position="512"/>
    </location>
</feature>
<dbReference type="EMBL" id="KV784366">
    <property type="protein sequence ID" value="OEU11742.1"/>
    <property type="molecule type" value="Genomic_DNA"/>
</dbReference>
<comment type="subcellular location">
    <subcellularLocation>
        <location evidence="1">Membrane</location>
    </subcellularLocation>
</comment>
<keyword evidence="3 6" id="KW-1133">Transmembrane helix</keyword>
<feature type="compositionally biased region" description="Low complexity" evidence="5">
    <location>
        <begin position="323"/>
        <end position="340"/>
    </location>
</feature>
<dbReference type="Gene3D" id="1.20.1070.10">
    <property type="entry name" value="Rhodopsin 7-helix transmembrane proteins"/>
    <property type="match status" value="1"/>
</dbReference>
<proteinExistence type="predicted"/>
<feature type="domain" description="G-protein coupled receptors family 1 profile" evidence="7">
    <location>
        <begin position="299"/>
        <end position="551"/>
    </location>
</feature>
<evidence type="ECO:0000256" key="1">
    <source>
        <dbReference type="ARBA" id="ARBA00004370"/>
    </source>
</evidence>
<dbReference type="Proteomes" id="UP000095751">
    <property type="component" value="Unassembled WGS sequence"/>
</dbReference>
<feature type="transmembrane region" description="Helical" evidence="6">
    <location>
        <begin position="398"/>
        <end position="422"/>
    </location>
</feature>
<gene>
    <name evidence="8" type="ORF">FRACYDRAFT_244865</name>
</gene>
<sequence>MGDDDDDDGKVVDNNVVIIDDCDESKCVSSLRVPVLTTDNGASLFQFICYAEGNAMSPFACSEGYEGHVVEHEPSIPSPLYSKDNGGGDGVFFSYYTCCPPKPNNNNHSNINSTSSSSQHHERYCGNPILFEENTSLLDNENICNGKGEPRNTTKTFGHTESYVCCNSSLPVNNVVQEVADDDANSYSKSNSGETTNDNFNFLDERDCVPYFCNDQDYDCLSINHYGGLEIMQCYDDVYNDTFIYPRPVAKSKHVVRFECCKIGTHTQLLPMETTSFKLTLWIQLVVSSIALISSLILMISLILPLLLKKSKRYNNNTGGAASRPTTSRPQRTPRQTTQQRIHRKYSSYNLYLVFLAFPDILFNVFMVWRCISDLSGHAFDAEWALVPWIYGETRIPYITYIFYGCTTANLGVNTLIAFEVFKLLENSSQRVRHSPPPIKRVVLQATGVYLYSIVLSVIVFGVMVSIPKFIRSDTKRNQYYHLISSFGGPVVLAISAGIPFMVLIYLCGVAWRRRLVRKSDRHLRTLAIFFLRIVFVFNCIWAPALYLVGY</sequence>
<feature type="transmembrane region" description="Helical" evidence="6">
    <location>
        <begin position="524"/>
        <end position="549"/>
    </location>
</feature>
<keyword evidence="2 6" id="KW-0812">Transmembrane</keyword>
<evidence type="ECO:0000313" key="8">
    <source>
        <dbReference type="EMBL" id="OEU11742.1"/>
    </source>
</evidence>
<evidence type="ECO:0000256" key="2">
    <source>
        <dbReference type="ARBA" id="ARBA00022692"/>
    </source>
</evidence>
<evidence type="ECO:0000313" key="9">
    <source>
        <dbReference type="Proteomes" id="UP000095751"/>
    </source>
</evidence>
<evidence type="ECO:0000256" key="4">
    <source>
        <dbReference type="ARBA" id="ARBA00023136"/>
    </source>
</evidence>
<feature type="region of interest" description="Disordered" evidence="5">
    <location>
        <begin position="318"/>
        <end position="341"/>
    </location>
</feature>
<dbReference type="KEGG" id="fcy:FRACYDRAFT_244865"/>
<dbReference type="SUPFAM" id="SSF81321">
    <property type="entry name" value="Family A G protein-coupled receptor-like"/>
    <property type="match status" value="1"/>
</dbReference>
<evidence type="ECO:0000256" key="5">
    <source>
        <dbReference type="SAM" id="MobiDB-lite"/>
    </source>
</evidence>
<protein>
    <recommendedName>
        <fullName evidence="7">G-protein coupled receptors family 1 profile domain-containing protein</fullName>
    </recommendedName>
</protein>
<evidence type="ECO:0000256" key="6">
    <source>
        <dbReference type="SAM" id="Phobius"/>
    </source>
</evidence>
<evidence type="ECO:0000259" key="7">
    <source>
        <dbReference type="PROSITE" id="PS50262"/>
    </source>
</evidence>
<keyword evidence="9" id="KW-1185">Reference proteome</keyword>
<dbReference type="GO" id="GO:0016020">
    <property type="term" value="C:membrane"/>
    <property type="evidence" value="ECO:0007669"/>
    <property type="project" value="UniProtKB-SubCell"/>
</dbReference>
<evidence type="ECO:0000256" key="3">
    <source>
        <dbReference type="ARBA" id="ARBA00022989"/>
    </source>
</evidence>
<accession>A0A1E7F0L8</accession>
<feature type="transmembrane region" description="Helical" evidence="6">
    <location>
        <begin position="442"/>
        <end position="467"/>
    </location>
</feature>
<name>A0A1E7F0L8_9STRA</name>
<reference evidence="8 9" key="1">
    <citation type="submission" date="2016-09" db="EMBL/GenBank/DDBJ databases">
        <title>Extensive genetic diversity and differential bi-allelic expression allows diatom success in the polar Southern Ocean.</title>
        <authorList>
            <consortium name="DOE Joint Genome Institute"/>
            <person name="Mock T."/>
            <person name="Otillar R.P."/>
            <person name="Strauss J."/>
            <person name="Dupont C."/>
            <person name="Frickenhaus S."/>
            <person name="Maumus F."/>
            <person name="Mcmullan M."/>
            <person name="Sanges R."/>
            <person name="Schmutz J."/>
            <person name="Toseland A."/>
            <person name="Valas R."/>
            <person name="Veluchamy A."/>
            <person name="Ward B.J."/>
            <person name="Allen A."/>
            <person name="Barry K."/>
            <person name="Falciatore A."/>
            <person name="Ferrante M."/>
            <person name="Fortunato A.E."/>
            <person name="Gloeckner G."/>
            <person name="Gruber A."/>
            <person name="Hipkin R."/>
            <person name="Janech M."/>
            <person name="Kroth P."/>
            <person name="Leese F."/>
            <person name="Lindquist E."/>
            <person name="Lyon B.R."/>
            <person name="Martin J."/>
            <person name="Mayer C."/>
            <person name="Parker M."/>
            <person name="Quesneville H."/>
            <person name="Raymond J."/>
            <person name="Uhlig C."/>
            <person name="Valentin K.U."/>
            <person name="Worden A.Z."/>
            <person name="Armbrust E.V."/>
            <person name="Bowler C."/>
            <person name="Green B."/>
            <person name="Moulton V."/>
            <person name="Van Oosterhout C."/>
            <person name="Grigoriev I."/>
        </authorList>
    </citation>
    <scope>NUCLEOTIDE SEQUENCE [LARGE SCALE GENOMIC DNA]</scope>
    <source>
        <strain evidence="8 9">CCMP1102</strain>
    </source>
</reference>
<feature type="transmembrane region" description="Helical" evidence="6">
    <location>
        <begin position="349"/>
        <end position="369"/>
    </location>
</feature>
<dbReference type="AlphaFoldDB" id="A0A1E7F0L8"/>
<dbReference type="PROSITE" id="PS50262">
    <property type="entry name" value="G_PROTEIN_RECEP_F1_2"/>
    <property type="match status" value="1"/>
</dbReference>
<organism evidence="8 9">
    <name type="scientific">Fragilariopsis cylindrus CCMP1102</name>
    <dbReference type="NCBI Taxonomy" id="635003"/>
    <lineage>
        <taxon>Eukaryota</taxon>
        <taxon>Sar</taxon>
        <taxon>Stramenopiles</taxon>
        <taxon>Ochrophyta</taxon>
        <taxon>Bacillariophyta</taxon>
        <taxon>Bacillariophyceae</taxon>
        <taxon>Bacillariophycidae</taxon>
        <taxon>Bacillariales</taxon>
        <taxon>Bacillariaceae</taxon>
        <taxon>Fragilariopsis</taxon>
    </lineage>
</organism>
<dbReference type="InParanoid" id="A0A1E7F0L8"/>